<dbReference type="AlphaFoldDB" id="A0A9P5X6G9"/>
<protein>
    <submittedName>
        <fullName evidence="2">Aromatic compound dioxygenase</fullName>
    </submittedName>
</protein>
<dbReference type="PANTHER" id="PTHR34315">
    <property type="match status" value="1"/>
</dbReference>
<reference evidence="2" key="1">
    <citation type="submission" date="2020-11" db="EMBL/GenBank/DDBJ databases">
        <authorList>
            <consortium name="DOE Joint Genome Institute"/>
            <person name="Ahrendt S."/>
            <person name="Riley R."/>
            <person name="Andreopoulos W."/>
            <person name="Labutti K."/>
            <person name="Pangilinan J."/>
            <person name="Ruiz-Duenas F.J."/>
            <person name="Barrasa J.M."/>
            <person name="Sanchez-Garcia M."/>
            <person name="Camarero S."/>
            <person name="Miyauchi S."/>
            <person name="Serrano A."/>
            <person name="Linde D."/>
            <person name="Babiker R."/>
            <person name="Drula E."/>
            <person name="Ayuso-Fernandez I."/>
            <person name="Pacheco R."/>
            <person name="Padilla G."/>
            <person name="Ferreira P."/>
            <person name="Barriuso J."/>
            <person name="Kellner H."/>
            <person name="Castanera R."/>
            <person name="Alfaro M."/>
            <person name="Ramirez L."/>
            <person name="Pisabarro A.G."/>
            <person name="Kuo A."/>
            <person name="Tritt A."/>
            <person name="Lipzen A."/>
            <person name="He G."/>
            <person name="Yan M."/>
            <person name="Ng V."/>
            <person name="Cullen D."/>
            <person name="Martin F."/>
            <person name="Rosso M.-N."/>
            <person name="Henrissat B."/>
            <person name="Hibbett D."/>
            <person name="Martinez A.T."/>
            <person name="Grigoriev I.V."/>
        </authorList>
    </citation>
    <scope>NUCLEOTIDE SEQUENCE</scope>
    <source>
        <strain evidence="2">MF-IS2</strain>
    </source>
</reference>
<evidence type="ECO:0000313" key="3">
    <source>
        <dbReference type="Proteomes" id="UP000807342"/>
    </source>
</evidence>
<comment type="caution">
    <text evidence="2">The sequence shown here is derived from an EMBL/GenBank/DDBJ whole genome shotgun (WGS) entry which is preliminary data.</text>
</comment>
<sequence>MHFSTFVFLAVFCGAATGNTNRLLSWLLTYTTAALPTYNTNTLYPKDCSAHAASFNLDRRERRGHFKRTPSVDIQALTCIAAPETTLMNYVPPPLRQDIAEGQTGLPLTLDIGVIDVTSCQPMQDVVVEVWSSNALGNYGDNFLRGAFATATNGVAEFQTIFPGFTSDSANHISLMVHTNSALSGTVAHGGQVFFTDRWTDVVTMTAPYNSNTNTRVLNAQDSNYALANSGGYNAVVDIESIHDDWPEGVIGYITVGVDPERKVEVPQ</sequence>
<dbReference type="GO" id="GO:0005506">
    <property type="term" value="F:iron ion binding"/>
    <property type="evidence" value="ECO:0007669"/>
    <property type="project" value="InterPro"/>
</dbReference>
<dbReference type="SUPFAM" id="SSF49482">
    <property type="entry name" value="Aromatic compound dioxygenase"/>
    <property type="match status" value="1"/>
</dbReference>
<organism evidence="2 3">
    <name type="scientific">Macrolepiota fuliginosa MF-IS2</name>
    <dbReference type="NCBI Taxonomy" id="1400762"/>
    <lineage>
        <taxon>Eukaryota</taxon>
        <taxon>Fungi</taxon>
        <taxon>Dikarya</taxon>
        <taxon>Basidiomycota</taxon>
        <taxon>Agaricomycotina</taxon>
        <taxon>Agaricomycetes</taxon>
        <taxon>Agaricomycetidae</taxon>
        <taxon>Agaricales</taxon>
        <taxon>Agaricineae</taxon>
        <taxon>Agaricaceae</taxon>
        <taxon>Macrolepiota</taxon>
    </lineage>
</organism>
<dbReference type="OrthoDB" id="121380at2759"/>
<dbReference type="PANTHER" id="PTHR34315:SF4">
    <property type="entry name" value="INTRADIOL RING-CLEAVAGE DIOXYGENASES DOMAIN-CONTAINING PROTEIN"/>
    <property type="match status" value="1"/>
</dbReference>
<proteinExistence type="predicted"/>
<feature type="chain" id="PRO_5040507518" evidence="1">
    <location>
        <begin position="19"/>
        <end position="268"/>
    </location>
</feature>
<name>A0A9P5X6G9_9AGAR</name>
<dbReference type="Gene3D" id="2.60.130.10">
    <property type="entry name" value="Aromatic compound dioxygenase"/>
    <property type="match status" value="1"/>
</dbReference>
<evidence type="ECO:0000313" key="2">
    <source>
        <dbReference type="EMBL" id="KAF9444252.1"/>
    </source>
</evidence>
<feature type="signal peptide" evidence="1">
    <location>
        <begin position="1"/>
        <end position="18"/>
    </location>
</feature>
<dbReference type="InterPro" id="IPR015889">
    <property type="entry name" value="Intradiol_dOase_core"/>
</dbReference>
<keyword evidence="2" id="KW-0560">Oxidoreductase</keyword>
<evidence type="ECO:0000256" key="1">
    <source>
        <dbReference type="SAM" id="SignalP"/>
    </source>
</evidence>
<keyword evidence="2" id="KW-0223">Dioxygenase</keyword>
<dbReference type="GO" id="GO:0016702">
    <property type="term" value="F:oxidoreductase activity, acting on single donors with incorporation of molecular oxygen, incorporation of two atoms of oxygen"/>
    <property type="evidence" value="ECO:0007669"/>
    <property type="project" value="InterPro"/>
</dbReference>
<dbReference type="EMBL" id="MU151390">
    <property type="protein sequence ID" value="KAF9444252.1"/>
    <property type="molecule type" value="Genomic_DNA"/>
</dbReference>
<gene>
    <name evidence="2" type="ORF">P691DRAFT_763552</name>
</gene>
<dbReference type="Proteomes" id="UP000807342">
    <property type="component" value="Unassembled WGS sequence"/>
</dbReference>
<keyword evidence="3" id="KW-1185">Reference proteome</keyword>
<keyword evidence="1" id="KW-0732">Signal</keyword>
<accession>A0A9P5X6G9</accession>